<comment type="caution">
    <text evidence="5">The sequence shown here is derived from an EMBL/GenBank/DDBJ whole genome shotgun (WGS) entry which is preliminary data.</text>
</comment>
<proteinExistence type="predicted"/>
<dbReference type="PANTHER" id="PTHR45527:SF1">
    <property type="entry name" value="FATTY ACID SYNTHASE"/>
    <property type="match status" value="1"/>
</dbReference>
<keyword evidence="1" id="KW-0596">Phosphopantetheine</keyword>
<dbReference type="InterPro" id="IPR000873">
    <property type="entry name" value="AMP-dep_synth/lig_dom"/>
</dbReference>
<dbReference type="Pfam" id="PF13193">
    <property type="entry name" value="AMP-binding_C"/>
    <property type="match status" value="1"/>
</dbReference>
<dbReference type="GO" id="GO:0043041">
    <property type="term" value="P:amino acid activation for nonribosomal peptide biosynthetic process"/>
    <property type="evidence" value="ECO:0007669"/>
    <property type="project" value="TreeGrafter"/>
</dbReference>
<evidence type="ECO:0000259" key="4">
    <source>
        <dbReference type="Pfam" id="PF13193"/>
    </source>
</evidence>
<dbReference type="InterPro" id="IPR020845">
    <property type="entry name" value="AMP-binding_CS"/>
</dbReference>
<accession>A0A4E0QWA2</accession>
<evidence type="ECO:0000313" key="6">
    <source>
        <dbReference type="Proteomes" id="UP000030428"/>
    </source>
</evidence>
<protein>
    <submittedName>
        <fullName evidence="5">Peptide synthetase</fullName>
    </submittedName>
</protein>
<dbReference type="SUPFAM" id="SSF56801">
    <property type="entry name" value="Acetyl-CoA synthetase-like"/>
    <property type="match status" value="1"/>
</dbReference>
<keyword evidence="2" id="KW-0597">Phosphoprotein</keyword>
<organism evidence="5 6">
    <name type="scientific">Candidatus Thiomargarita nelsonii</name>
    <dbReference type="NCBI Taxonomy" id="1003181"/>
    <lineage>
        <taxon>Bacteria</taxon>
        <taxon>Pseudomonadati</taxon>
        <taxon>Pseudomonadota</taxon>
        <taxon>Gammaproteobacteria</taxon>
        <taxon>Thiotrichales</taxon>
        <taxon>Thiotrichaceae</taxon>
        <taxon>Thiomargarita</taxon>
    </lineage>
</organism>
<dbReference type="Gene3D" id="3.30.300.30">
    <property type="match status" value="1"/>
</dbReference>
<dbReference type="InterPro" id="IPR042099">
    <property type="entry name" value="ANL_N_sf"/>
</dbReference>
<dbReference type="Gene3D" id="3.40.50.12780">
    <property type="entry name" value="N-terminal domain of ligase-like"/>
    <property type="match status" value="1"/>
</dbReference>
<sequence>LTQSHLKAQLEPECVVVCLDEVDLADQPSENPLVCRLAEDLAYVIYTSGSTGKPKGVMVEHKGLVNLALTQISIFRILSSSRVLQFASFSFDASVSEITTTLLTGATLYMVPKARLLDSAYLTTLMVQQQISHITLPPSFLSNLSDQALSGLKTLVVAGEACPAEWVKQWANQVRFLNAYGPTESTVCASVALCFSEMDTPPIGQPIANTRIYILDSAHQPLPPGIPGELCIAGAGLARGYLNRPELTAEKFLEIELFGKTERIYKTGDLARWLPDGNLEYLGRIDHQIKLRGFRIELGEIETIINQHPAVKEAVVTLYQADDNKRLVAYITTDSESNDIVASLKDRLQARLPDYMVPSHFSVLDKLPLTP</sequence>
<evidence type="ECO:0000256" key="2">
    <source>
        <dbReference type="ARBA" id="ARBA00022553"/>
    </source>
</evidence>
<reference evidence="5 6" key="1">
    <citation type="journal article" date="2016" name="Front. Microbiol.">
        <title>Single-Cell (Meta-)Genomics of a Dimorphic Candidatus Thiomargarita nelsonii Reveals Genomic Plasticity.</title>
        <authorList>
            <person name="Flood B.E."/>
            <person name="Fliss P."/>
            <person name="Jones D.S."/>
            <person name="Dick G.J."/>
            <person name="Jain S."/>
            <person name="Kaster A.K."/>
            <person name="Winkel M."/>
            <person name="Mussmann M."/>
            <person name="Bailey J."/>
        </authorList>
    </citation>
    <scope>NUCLEOTIDE SEQUENCE [LARGE SCALE GENOMIC DNA]</scope>
    <source>
        <strain evidence="5">Hydrate Ridge</strain>
    </source>
</reference>
<feature type="non-terminal residue" evidence="5">
    <location>
        <position position="371"/>
    </location>
</feature>
<dbReference type="EMBL" id="JSZA02000433">
    <property type="protein sequence ID" value="TGN99661.1"/>
    <property type="molecule type" value="Genomic_DNA"/>
</dbReference>
<dbReference type="InterPro" id="IPR010071">
    <property type="entry name" value="AA_adenyl_dom"/>
</dbReference>
<dbReference type="InterPro" id="IPR045851">
    <property type="entry name" value="AMP-bd_C_sf"/>
</dbReference>
<feature type="non-terminal residue" evidence="5">
    <location>
        <position position="1"/>
    </location>
</feature>
<name>A0A4E0QWA2_9GAMM</name>
<dbReference type="FunFam" id="2.30.38.10:FF:000001">
    <property type="entry name" value="Non-ribosomal peptide synthetase PvdI"/>
    <property type="match status" value="1"/>
</dbReference>
<dbReference type="PANTHER" id="PTHR45527">
    <property type="entry name" value="NONRIBOSOMAL PEPTIDE SYNTHETASE"/>
    <property type="match status" value="1"/>
</dbReference>
<feature type="domain" description="AMP-dependent synthetase/ligase" evidence="3">
    <location>
        <begin position="30"/>
        <end position="242"/>
    </location>
</feature>
<dbReference type="AlphaFoldDB" id="A0A4E0QWA2"/>
<keyword evidence="6" id="KW-1185">Reference proteome</keyword>
<dbReference type="Proteomes" id="UP000030428">
    <property type="component" value="Unassembled WGS sequence"/>
</dbReference>
<dbReference type="PRINTS" id="PR00154">
    <property type="entry name" value="AMPBINDING"/>
</dbReference>
<dbReference type="NCBIfam" id="TIGR01733">
    <property type="entry name" value="AA-adenyl-dom"/>
    <property type="match status" value="1"/>
</dbReference>
<dbReference type="InterPro" id="IPR020459">
    <property type="entry name" value="AMP-binding"/>
</dbReference>
<dbReference type="GO" id="GO:0031177">
    <property type="term" value="F:phosphopantetheine binding"/>
    <property type="evidence" value="ECO:0007669"/>
    <property type="project" value="TreeGrafter"/>
</dbReference>
<dbReference type="GO" id="GO:0005737">
    <property type="term" value="C:cytoplasm"/>
    <property type="evidence" value="ECO:0007669"/>
    <property type="project" value="TreeGrafter"/>
</dbReference>
<dbReference type="PROSITE" id="PS00455">
    <property type="entry name" value="AMP_BINDING"/>
    <property type="match status" value="1"/>
</dbReference>
<dbReference type="InterPro" id="IPR025110">
    <property type="entry name" value="AMP-bd_C"/>
</dbReference>
<feature type="domain" description="AMP-binding enzyme C-terminal" evidence="4">
    <location>
        <begin position="300"/>
        <end position="370"/>
    </location>
</feature>
<dbReference type="Pfam" id="PF00501">
    <property type="entry name" value="AMP-binding"/>
    <property type="match status" value="1"/>
</dbReference>
<evidence type="ECO:0000259" key="3">
    <source>
        <dbReference type="Pfam" id="PF00501"/>
    </source>
</evidence>
<gene>
    <name evidence="5" type="ORF">PN36_35245</name>
</gene>
<dbReference type="GO" id="GO:0044550">
    <property type="term" value="P:secondary metabolite biosynthetic process"/>
    <property type="evidence" value="ECO:0007669"/>
    <property type="project" value="TreeGrafter"/>
</dbReference>
<evidence type="ECO:0000313" key="5">
    <source>
        <dbReference type="EMBL" id="TGN99661.1"/>
    </source>
</evidence>
<evidence type="ECO:0000256" key="1">
    <source>
        <dbReference type="ARBA" id="ARBA00022450"/>
    </source>
</evidence>